<keyword evidence="2" id="KW-1185">Reference proteome</keyword>
<evidence type="ECO:0000313" key="1">
    <source>
        <dbReference type="EMBL" id="KAK7036913.1"/>
    </source>
</evidence>
<proteinExistence type="predicted"/>
<gene>
    <name evidence="1" type="ORF">R3P38DRAFT_3263025</name>
</gene>
<sequence length="123" mass="13104">MAAVNCVYYTSPPPFTPLSPPQLSALGIGVNFLWSFPVLDARSIPPQALLSSFRSCTAVPVCTAHASSIVQSNSLRLSSARIIPSTVQYRPRSRAADAIRAATCRRGHLALPQSLQELSAGLL</sequence>
<accession>A0AAW0CD27</accession>
<reference evidence="1 2" key="1">
    <citation type="journal article" date="2024" name="J Genomics">
        <title>Draft genome sequencing and assembly of Favolaschia claudopus CIRM-BRFM 2984 isolated from oak limbs.</title>
        <authorList>
            <person name="Navarro D."/>
            <person name="Drula E."/>
            <person name="Chaduli D."/>
            <person name="Cazenave R."/>
            <person name="Ahrendt S."/>
            <person name="Wang J."/>
            <person name="Lipzen A."/>
            <person name="Daum C."/>
            <person name="Barry K."/>
            <person name="Grigoriev I.V."/>
            <person name="Favel A."/>
            <person name="Rosso M.N."/>
            <person name="Martin F."/>
        </authorList>
    </citation>
    <scope>NUCLEOTIDE SEQUENCE [LARGE SCALE GENOMIC DNA]</scope>
    <source>
        <strain evidence="1 2">CIRM-BRFM 2984</strain>
    </source>
</reference>
<name>A0AAW0CD27_9AGAR</name>
<organism evidence="1 2">
    <name type="scientific">Favolaschia claudopus</name>
    <dbReference type="NCBI Taxonomy" id="2862362"/>
    <lineage>
        <taxon>Eukaryota</taxon>
        <taxon>Fungi</taxon>
        <taxon>Dikarya</taxon>
        <taxon>Basidiomycota</taxon>
        <taxon>Agaricomycotina</taxon>
        <taxon>Agaricomycetes</taxon>
        <taxon>Agaricomycetidae</taxon>
        <taxon>Agaricales</taxon>
        <taxon>Marasmiineae</taxon>
        <taxon>Mycenaceae</taxon>
        <taxon>Favolaschia</taxon>
    </lineage>
</organism>
<dbReference type="Proteomes" id="UP001362999">
    <property type="component" value="Unassembled WGS sequence"/>
</dbReference>
<dbReference type="EMBL" id="JAWWNJ010000018">
    <property type="protein sequence ID" value="KAK7036913.1"/>
    <property type="molecule type" value="Genomic_DNA"/>
</dbReference>
<dbReference type="AlphaFoldDB" id="A0AAW0CD27"/>
<comment type="caution">
    <text evidence="1">The sequence shown here is derived from an EMBL/GenBank/DDBJ whole genome shotgun (WGS) entry which is preliminary data.</text>
</comment>
<protein>
    <submittedName>
        <fullName evidence="1">Uncharacterized protein</fullName>
    </submittedName>
</protein>
<evidence type="ECO:0000313" key="2">
    <source>
        <dbReference type="Proteomes" id="UP001362999"/>
    </source>
</evidence>